<evidence type="ECO:0000313" key="2">
    <source>
        <dbReference type="Proteomes" id="UP000295416"/>
    </source>
</evidence>
<keyword evidence="2" id="KW-1185">Reference proteome</keyword>
<dbReference type="Proteomes" id="UP000295416">
    <property type="component" value="Unassembled WGS sequence"/>
</dbReference>
<dbReference type="EMBL" id="SLXK01000033">
    <property type="protein sequence ID" value="TCP23029.1"/>
    <property type="molecule type" value="Genomic_DNA"/>
</dbReference>
<protein>
    <recommendedName>
        <fullName evidence="3">Acetyltransferase (GNAT) family protein</fullName>
    </recommendedName>
</protein>
<dbReference type="InterPro" id="IPR016181">
    <property type="entry name" value="Acyl_CoA_acyltransferase"/>
</dbReference>
<organism evidence="1 2">
    <name type="scientific">Scopulibacillus darangshiensis</name>
    <dbReference type="NCBI Taxonomy" id="442528"/>
    <lineage>
        <taxon>Bacteria</taxon>
        <taxon>Bacillati</taxon>
        <taxon>Bacillota</taxon>
        <taxon>Bacilli</taxon>
        <taxon>Bacillales</taxon>
        <taxon>Sporolactobacillaceae</taxon>
        <taxon>Scopulibacillus</taxon>
    </lineage>
</organism>
<dbReference type="AlphaFoldDB" id="A0A4R2NMW2"/>
<comment type="caution">
    <text evidence="1">The sequence shown here is derived from an EMBL/GenBank/DDBJ whole genome shotgun (WGS) entry which is preliminary data.</text>
</comment>
<name>A0A4R2NMW2_9BACL</name>
<evidence type="ECO:0000313" key="1">
    <source>
        <dbReference type="EMBL" id="TCP23029.1"/>
    </source>
</evidence>
<dbReference type="Gene3D" id="3.40.630.30">
    <property type="match status" value="1"/>
</dbReference>
<dbReference type="OrthoDB" id="9799321at2"/>
<proteinExistence type="predicted"/>
<gene>
    <name evidence="1" type="ORF">EV207_13336</name>
</gene>
<dbReference type="RefSeq" id="WP_132747453.1">
    <property type="nucleotide sequence ID" value="NZ_SLXK01000033.1"/>
</dbReference>
<accession>A0A4R2NMW2</accession>
<evidence type="ECO:0008006" key="3">
    <source>
        <dbReference type="Google" id="ProtNLM"/>
    </source>
</evidence>
<dbReference type="SUPFAM" id="SSF55729">
    <property type="entry name" value="Acyl-CoA N-acyltransferases (Nat)"/>
    <property type="match status" value="1"/>
</dbReference>
<reference evidence="1 2" key="1">
    <citation type="submission" date="2019-03" db="EMBL/GenBank/DDBJ databases">
        <title>Genomic Encyclopedia of Type Strains, Phase IV (KMG-IV): sequencing the most valuable type-strain genomes for metagenomic binning, comparative biology and taxonomic classification.</title>
        <authorList>
            <person name="Goeker M."/>
        </authorList>
    </citation>
    <scope>NUCLEOTIDE SEQUENCE [LARGE SCALE GENOMIC DNA]</scope>
    <source>
        <strain evidence="1 2">DSM 19377</strain>
    </source>
</reference>
<sequence>MFTFEIDNEIELKLLERDDAKPLFALVDKDRAYLREWLPWVDKSTSEEGYHPIIDSWLKQFMDHDGFQAGI</sequence>